<gene>
    <name evidence="1" type="ORF">ECRASSUSDP1_LOCUS4692</name>
</gene>
<dbReference type="AlphaFoldDB" id="A0AAD1X756"/>
<protein>
    <submittedName>
        <fullName evidence="1">Uncharacterized protein</fullName>
    </submittedName>
</protein>
<evidence type="ECO:0000313" key="1">
    <source>
        <dbReference type="EMBL" id="CAI2363359.1"/>
    </source>
</evidence>
<proteinExistence type="predicted"/>
<organism evidence="1 2">
    <name type="scientific">Euplotes crassus</name>
    <dbReference type="NCBI Taxonomy" id="5936"/>
    <lineage>
        <taxon>Eukaryota</taxon>
        <taxon>Sar</taxon>
        <taxon>Alveolata</taxon>
        <taxon>Ciliophora</taxon>
        <taxon>Intramacronucleata</taxon>
        <taxon>Spirotrichea</taxon>
        <taxon>Hypotrichia</taxon>
        <taxon>Euplotida</taxon>
        <taxon>Euplotidae</taxon>
        <taxon>Moneuplotes</taxon>
    </lineage>
</organism>
<name>A0AAD1X756_EUPCR</name>
<keyword evidence="2" id="KW-1185">Reference proteome</keyword>
<accession>A0AAD1X756</accession>
<evidence type="ECO:0000313" key="2">
    <source>
        <dbReference type="Proteomes" id="UP001295684"/>
    </source>
</evidence>
<dbReference type="Proteomes" id="UP001295684">
    <property type="component" value="Unassembled WGS sequence"/>
</dbReference>
<sequence>MLSKTFQNKSNVHRIPSLTLDEDNFHQFGKITVNKTEGLCSLNPKSPFLTPRQSSDIISSTPPARFIPKSLSKKTLNINLNEEIYWSKLKENCSNYIQKKKAVRQSSVASLPQKNLRSQSVSQINLKLKPEEKCEIKVTLKKKNNIQRNNLRVQKYLKHAYTKANSHYILGKNHKLSQVNIKDKISEAIKKNRCCVVGNKASVNIRLEHPENHSLKRVNSNPERIVLLSQIKEINEKETKPLRLASHDRTKTRVPMRGISLLYKATLKQGINSLNNSSQESLNDTLKNYKMRCKFLSNRSTSSNKIKSLKNISKSKSKAVRSLLARKVSNLYTDKHMSFYQKRMAMMK</sequence>
<reference evidence="1" key="1">
    <citation type="submission" date="2023-07" db="EMBL/GenBank/DDBJ databases">
        <authorList>
            <consortium name="AG Swart"/>
            <person name="Singh M."/>
            <person name="Singh A."/>
            <person name="Seah K."/>
            <person name="Emmerich C."/>
        </authorList>
    </citation>
    <scope>NUCLEOTIDE SEQUENCE</scope>
    <source>
        <strain evidence="1">DP1</strain>
    </source>
</reference>
<dbReference type="EMBL" id="CAMPGE010004510">
    <property type="protein sequence ID" value="CAI2363359.1"/>
    <property type="molecule type" value="Genomic_DNA"/>
</dbReference>
<comment type="caution">
    <text evidence="1">The sequence shown here is derived from an EMBL/GenBank/DDBJ whole genome shotgun (WGS) entry which is preliminary data.</text>
</comment>